<dbReference type="InterPro" id="IPR037066">
    <property type="entry name" value="Plug_dom_sf"/>
</dbReference>
<feature type="signal peptide" evidence="1">
    <location>
        <begin position="1"/>
        <end position="28"/>
    </location>
</feature>
<dbReference type="Pfam" id="PF07715">
    <property type="entry name" value="Plug"/>
    <property type="match status" value="1"/>
</dbReference>
<reference evidence="3" key="1">
    <citation type="submission" date="2009-11" db="EMBL/GenBank/DDBJ databases">
        <authorList>
            <person name="Weinstock G."/>
            <person name="Sodergren E."/>
            <person name="Clifton S."/>
            <person name="Fulton L."/>
            <person name="Fulton B."/>
            <person name="Courtney L."/>
            <person name="Fronick C."/>
            <person name="Harrison M."/>
            <person name="Strong C."/>
            <person name="Farmer C."/>
            <person name="Delahaunty K."/>
            <person name="Markovic C."/>
            <person name="Hall O."/>
            <person name="Minx P."/>
            <person name="Tomlinson C."/>
            <person name="Mitreva M."/>
            <person name="Nelson J."/>
            <person name="Hou S."/>
            <person name="Wollam A."/>
            <person name="Pepin K.H."/>
            <person name="Johnson M."/>
            <person name="Bhonagiri V."/>
            <person name="Nash W.E."/>
            <person name="Warren W."/>
            <person name="Chinwalla A."/>
            <person name="Mardis E.R."/>
            <person name="Wilson R.K."/>
        </authorList>
    </citation>
    <scope>NUCLEOTIDE SEQUENCE [LARGE SCALE GENOMIC DNA]</scope>
    <source>
        <strain evidence="3">DSM 18205</strain>
    </source>
</reference>
<dbReference type="Gene3D" id="2.170.130.10">
    <property type="entry name" value="TonB-dependent receptor, plug domain"/>
    <property type="match status" value="1"/>
</dbReference>
<evidence type="ECO:0000313" key="3">
    <source>
        <dbReference type="EMBL" id="EFB34370.1"/>
    </source>
</evidence>
<evidence type="ECO:0000259" key="2">
    <source>
        <dbReference type="Pfam" id="PF07715"/>
    </source>
</evidence>
<keyword evidence="1" id="KW-0732">Signal</keyword>
<evidence type="ECO:0000313" key="4">
    <source>
        <dbReference type="Proteomes" id="UP000004477"/>
    </source>
</evidence>
<dbReference type="NCBIfam" id="TIGR04056">
    <property type="entry name" value="OMP_RagA_SusC"/>
    <property type="match status" value="1"/>
</dbReference>
<dbReference type="STRING" id="537011.PREVCOP_06089"/>
<accession>D1PFT1</accession>
<dbReference type="InterPro" id="IPR023996">
    <property type="entry name" value="TonB-dep_OMP_SusC/RagA"/>
</dbReference>
<name>D1PFT1_9BACT</name>
<comment type="caution">
    <text evidence="3">The sequence shown here is derived from an EMBL/GenBank/DDBJ whole genome shotgun (WGS) entry which is preliminary data.</text>
</comment>
<sequence length="959" mass="106837">MNDSMNSKFKSYNSKFLLAGLVSLAPMAADAKTAAENETDTVAADKEMVNVAYRKVAKGDILGGVSVVDVEGLMKKNYHTYSLDNMQGYVGGWNGNSLWGMDADNAGYLVLVDGVPREATNVMPSEIDQITFLKGAQAVVLYGSKAAKGAVLITTKRGHNDGLKVEVQANAGLNVAKSFPEYLSSAEYMTLYNEARANDGLTPLYSAEDIYNHGLGANPYRYPNLDMYSSDYLRKMNSRYEATAEISGGGKRAHFYSNINYYRQGDFLKFGEAKNNNTQRFSVRGNVDVNITDDIKAWVNSNATFYDSHSAIGDYWNAAATWRPNFPQNASPLISTDMIAPNAKAAWDLMSVAKLVDGKYFLAGTQANSSNIFADYYAAGKSKYTSRQFQFDTGVNINLHKLLQGLSFETRFAVDYATSYTTSFNNSYAIYIPTWSNIDGKDMIVALKKEGEDKKSGVQNIANSVDNQTMLFSAQFNYANTFNKVHNLSAMLIASGFQQSKSGQYHKNSSANLALDASYDYAKTYYADFGLAAIHSAQLAPGHRVGFSPSLSLGWRLKNENFLKNSKVVDDMMISVSGSIINEDIDLAVNDNRYYLYDTNWQTADGYGWYDGSAGKYTFSKRSANKDLDFIKRKELSVNFKTSLWQQMVTLDASFFVNSMEGYLISTPTFYPSHFKPGYPDASFMPVLNFNNNRRIGFDFAANFNKKVGDVDLQLGVTGTYYNTKATKRDEMNAWDYQNREGKALDGIWGYKFAGFFQSEEEIKNSPDQSRLGSDVKPGDMKYVDVNGDGKIDSYDQVFLGKGGWYGSPFTLGVNLTAKWNNFTFFALGTGNFGAYGLKNNSYWWVKGDGKYSAVVRNRWTEATKETATYPRLTTLSGSNNYQTSDFWMYSTDAFRLAKVQITYDLPSTLFQKTWLKGLSAYVSGANLLTISKNREVLEMNIGSAPQTRYYNIGVKATF</sequence>
<gene>
    <name evidence="3" type="ORF">PREVCOP_06089</name>
</gene>
<dbReference type="Proteomes" id="UP000004477">
    <property type="component" value="Unassembled WGS sequence"/>
</dbReference>
<dbReference type="HOGENOM" id="CLU_004317_1_0_10"/>
<keyword evidence="4" id="KW-1185">Reference proteome</keyword>
<dbReference type="AlphaFoldDB" id="D1PFT1"/>
<proteinExistence type="predicted"/>
<dbReference type="EMBL" id="ACBX02000037">
    <property type="protein sequence ID" value="EFB34370.1"/>
    <property type="molecule type" value="Genomic_DNA"/>
</dbReference>
<dbReference type="SUPFAM" id="SSF56935">
    <property type="entry name" value="Porins"/>
    <property type="match status" value="1"/>
</dbReference>
<feature type="chain" id="PRO_5003024676" evidence="1">
    <location>
        <begin position="29"/>
        <end position="959"/>
    </location>
</feature>
<dbReference type="InterPro" id="IPR012910">
    <property type="entry name" value="Plug_dom"/>
</dbReference>
<protein>
    <submittedName>
        <fullName evidence="3">TonB-linked outer membrane protein, SusC/RagA family</fullName>
    </submittedName>
</protein>
<evidence type="ECO:0000256" key="1">
    <source>
        <dbReference type="SAM" id="SignalP"/>
    </source>
</evidence>
<feature type="domain" description="TonB-dependent receptor plug" evidence="2">
    <location>
        <begin position="87"/>
        <end position="150"/>
    </location>
</feature>
<organism evidence="3 4">
    <name type="scientific">Segatella copri DSM 18205</name>
    <dbReference type="NCBI Taxonomy" id="537011"/>
    <lineage>
        <taxon>Bacteria</taxon>
        <taxon>Pseudomonadati</taxon>
        <taxon>Bacteroidota</taxon>
        <taxon>Bacteroidia</taxon>
        <taxon>Bacteroidales</taxon>
        <taxon>Prevotellaceae</taxon>
        <taxon>Segatella</taxon>
    </lineage>
</organism>
<dbReference type="PaxDb" id="537011-PREVCOP_06089"/>